<gene>
    <name evidence="6" type="ORF">NEOLI_001149</name>
</gene>
<dbReference type="PROSITE" id="PS51340">
    <property type="entry name" value="MOSC"/>
    <property type="match status" value="1"/>
</dbReference>
<dbReference type="AlphaFoldDB" id="A0A1U7LMA9"/>
<dbReference type="InterPro" id="IPR015421">
    <property type="entry name" value="PyrdxlP-dep_Trfase_major"/>
</dbReference>
<dbReference type="OMA" id="PCTRCQM"/>
<dbReference type="InterPro" id="IPR005303">
    <property type="entry name" value="MOCOS_middle"/>
</dbReference>
<evidence type="ECO:0000256" key="3">
    <source>
        <dbReference type="ARBA" id="ARBA00023150"/>
    </source>
</evidence>
<dbReference type="PANTHER" id="PTHR14237">
    <property type="entry name" value="MOLYBDOPTERIN COFACTOR SULFURASE MOSC"/>
    <property type="match status" value="1"/>
</dbReference>
<dbReference type="GO" id="GO:0030151">
    <property type="term" value="F:molybdenum ion binding"/>
    <property type="evidence" value="ECO:0007669"/>
    <property type="project" value="UniProtKB-UniRule"/>
</dbReference>
<protein>
    <recommendedName>
        <fullName evidence="4">Molybdenum cofactor sulfurase</fullName>
        <shortName evidence="4">MCS</shortName>
        <shortName evidence="4">MOS</shortName>
        <shortName evidence="4">MoCo sulfurase</shortName>
        <ecNumber evidence="4">2.8.1.9</ecNumber>
    </recommendedName>
    <alternativeName>
        <fullName evidence="4">Molybdenum cofactor sulfurtransferase</fullName>
    </alternativeName>
</protein>
<dbReference type="Gene3D" id="3.40.640.10">
    <property type="entry name" value="Type I PLP-dependent aspartate aminotransferase-like (Major domain)"/>
    <property type="match status" value="1"/>
</dbReference>
<dbReference type="InterPro" id="IPR028886">
    <property type="entry name" value="MoCo_sulfurase"/>
</dbReference>
<feature type="domain" description="MOSC" evidence="5">
    <location>
        <begin position="618"/>
        <end position="766"/>
    </location>
</feature>
<evidence type="ECO:0000259" key="5">
    <source>
        <dbReference type="PROSITE" id="PS51340"/>
    </source>
</evidence>
<dbReference type="EC" id="2.8.1.9" evidence="4"/>
<dbReference type="Pfam" id="PF03473">
    <property type="entry name" value="MOSC"/>
    <property type="match status" value="1"/>
</dbReference>
<dbReference type="PANTHER" id="PTHR14237:SF80">
    <property type="entry name" value="MOLYBDENUM COFACTOR SULFURASE"/>
    <property type="match status" value="1"/>
</dbReference>
<dbReference type="InterPro" id="IPR015424">
    <property type="entry name" value="PyrdxlP-dep_Trfase"/>
</dbReference>
<dbReference type="Gene3D" id="3.90.1150.10">
    <property type="entry name" value="Aspartate Aminotransferase, domain 1"/>
    <property type="match status" value="1"/>
</dbReference>
<comment type="similarity">
    <text evidence="4">Belongs to the class-V pyridoxal-phosphate-dependent aminotransferase family. MOCOS subfamily.</text>
</comment>
<dbReference type="GO" id="GO:0030170">
    <property type="term" value="F:pyridoxal phosphate binding"/>
    <property type="evidence" value="ECO:0007669"/>
    <property type="project" value="UniProtKB-UniRule"/>
</dbReference>
<dbReference type="STRING" id="1198029.A0A1U7LMA9"/>
<keyword evidence="1 4" id="KW-0808">Transferase</keyword>
<dbReference type="Pfam" id="PF03476">
    <property type="entry name" value="MOSC_N"/>
    <property type="match status" value="1"/>
</dbReference>
<dbReference type="GO" id="GO:0006777">
    <property type="term" value="P:Mo-molybdopterin cofactor biosynthetic process"/>
    <property type="evidence" value="ECO:0007669"/>
    <property type="project" value="UniProtKB-UniRule"/>
</dbReference>
<evidence type="ECO:0000256" key="1">
    <source>
        <dbReference type="ARBA" id="ARBA00022679"/>
    </source>
</evidence>
<organism evidence="6 7">
    <name type="scientific">Neolecta irregularis (strain DAH-3)</name>
    <dbReference type="NCBI Taxonomy" id="1198029"/>
    <lineage>
        <taxon>Eukaryota</taxon>
        <taxon>Fungi</taxon>
        <taxon>Dikarya</taxon>
        <taxon>Ascomycota</taxon>
        <taxon>Taphrinomycotina</taxon>
        <taxon>Neolectales</taxon>
        <taxon>Neolectaceae</taxon>
        <taxon>Neolecta</taxon>
    </lineage>
</organism>
<dbReference type="InterPro" id="IPR000192">
    <property type="entry name" value="Aminotrans_V_dom"/>
</dbReference>
<reference evidence="6 7" key="1">
    <citation type="submission" date="2016-04" db="EMBL/GenBank/DDBJ databases">
        <title>Evolutionary innovation and constraint leading to complex multicellularity in the Ascomycota.</title>
        <authorList>
            <person name="Cisse O."/>
            <person name="Nguyen A."/>
            <person name="Hewitt D.A."/>
            <person name="Jedd G."/>
            <person name="Stajich J.E."/>
        </authorList>
    </citation>
    <scope>NUCLEOTIDE SEQUENCE [LARGE SCALE GENOMIC DNA]</scope>
    <source>
        <strain evidence="6 7">DAH-3</strain>
    </source>
</reference>
<dbReference type="GO" id="GO:0016829">
    <property type="term" value="F:lyase activity"/>
    <property type="evidence" value="ECO:0007669"/>
    <property type="project" value="UniProtKB-UniRule"/>
</dbReference>
<dbReference type="EMBL" id="LXFE01001251">
    <property type="protein sequence ID" value="OLL23779.1"/>
    <property type="molecule type" value="Genomic_DNA"/>
</dbReference>
<dbReference type="SUPFAM" id="SSF50800">
    <property type="entry name" value="PK beta-barrel domain-like"/>
    <property type="match status" value="1"/>
</dbReference>
<name>A0A1U7LMA9_NEOID</name>
<comment type="cofactor">
    <cofactor evidence="4">
        <name>pyridoxal 5'-phosphate</name>
        <dbReference type="ChEBI" id="CHEBI:597326"/>
    </cofactor>
</comment>
<evidence type="ECO:0000256" key="4">
    <source>
        <dbReference type="HAMAP-Rule" id="MF_03050"/>
    </source>
</evidence>
<feature type="modified residue" description="N6-(pyridoxal phosphate)lysine" evidence="4">
    <location>
        <position position="237"/>
    </location>
</feature>
<comment type="caution">
    <text evidence="6">The sequence shown here is derived from an EMBL/GenBank/DDBJ whole genome shotgun (WGS) entry which is preliminary data.</text>
</comment>
<dbReference type="SUPFAM" id="SSF53383">
    <property type="entry name" value="PLP-dependent transferases"/>
    <property type="match status" value="1"/>
</dbReference>
<dbReference type="OrthoDB" id="10264306at2759"/>
<dbReference type="HAMAP" id="MF_03050">
    <property type="entry name" value="MOCOS"/>
    <property type="match status" value="1"/>
</dbReference>
<sequence length="767" mass="86574">MKQLPPYTNILDEHLPATIGYGYRDIKWFEDFRRQEYPQLANITYLDHAGTTLYPISLIHEYSAELCADLFGNPHSKSPASQLTCRRIDDIRLKVLQLFNADPECFDLVFVANATAAIKLVGEAFRELENWEYCYSEDSHTSMIGLREWSSSSKCLSKFAMISHMNTPQRENATTLFAWPGQSNFTGERFPANWTKHLIGRETSYSLFDAAALVSTCSLNLSDPVNSPDFTAISFNKIFGFPDLGSLIVKRSAAHVFERRKYFGGGTVAALIASSQWSVPKNEIHSRLEDGTIPFHSVLALDHAINIQKRFYGSMENISAHTAALAKYLYLQLRELKHGNGRKVCSIYTGGNFEDSETQGPIICFNVSGKDGIWVGYTEFEKLAALKGIHIRSGGLCNPGGVEKWIDLKPWEIQRNYQAGHVCGDDHDIVEGKPMGALRVSLGAMSTTEDALSLIAFIREFYLDEKVLNEHDFLHTKKSAVINRISIYPIKSCHCFDIPRGTYWPIEPYGLRYDRQWFVIHKGTGRALNQKQYPRMTLIRPTITTDHLQIQWHETSEIIRVPINPAGQGLAITTRSTVCGETIEALLYTQPEIEQFFTKFLQVPSTLALYPPDSDMRQAKSHLRQLNRDYSIKQPISLSNESPFLLISQASVDALNAQIAETNGKKVLADVFRGNFVISGPDLHAYEEDFWTSVTISNHSFTVAGSCRRCHMVCLDQSTGEKDVDPFVTLSKHRKKNGRILFGQHLTLRTPPRDVMVTVGDKIYIDE</sequence>
<feature type="active site" evidence="4">
    <location>
        <position position="397"/>
    </location>
</feature>
<comment type="function">
    <text evidence="4">Sulfurates the molybdenum cofactor. Sulfation of molybdenum is essential for xanthine dehydrogenase (XDH) and aldehyde oxidase (ADO) enzymes in which molybdenum cofactor is liganded by 1 oxygen and 1 sulfur atom in active form.</text>
</comment>
<dbReference type="InterPro" id="IPR005302">
    <property type="entry name" value="MoCF_Sase_C"/>
</dbReference>
<proteinExistence type="inferred from homology"/>
<dbReference type="GO" id="GO:0008265">
    <property type="term" value="F:molybdenum cofactor sulfurtransferase activity"/>
    <property type="evidence" value="ECO:0007669"/>
    <property type="project" value="UniProtKB-UniRule"/>
</dbReference>
<dbReference type="SUPFAM" id="SSF141673">
    <property type="entry name" value="MOSC N-terminal domain-like"/>
    <property type="match status" value="1"/>
</dbReference>
<comment type="catalytic activity">
    <reaction evidence="4">
        <text>Mo-molybdopterin + L-cysteine + AH2 = thio-Mo-molybdopterin + L-alanine + A + H2O</text>
        <dbReference type="Rhea" id="RHEA:42636"/>
        <dbReference type="ChEBI" id="CHEBI:13193"/>
        <dbReference type="ChEBI" id="CHEBI:15377"/>
        <dbReference type="ChEBI" id="CHEBI:17499"/>
        <dbReference type="ChEBI" id="CHEBI:35235"/>
        <dbReference type="ChEBI" id="CHEBI:57972"/>
        <dbReference type="ChEBI" id="CHEBI:71302"/>
        <dbReference type="ChEBI" id="CHEBI:82685"/>
        <dbReference type="EC" id="2.8.1.9"/>
    </reaction>
</comment>
<keyword evidence="2 4" id="KW-0663">Pyridoxal phosphate</keyword>
<keyword evidence="3 4" id="KW-0501">Molybdenum cofactor biosynthesis</keyword>
<evidence type="ECO:0000313" key="6">
    <source>
        <dbReference type="EMBL" id="OLL23779.1"/>
    </source>
</evidence>
<accession>A0A1U7LMA9</accession>
<dbReference type="Pfam" id="PF00266">
    <property type="entry name" value="Aminotran_5"/>
    <property type="match status" value="1"/>
</dbReference>
<evidence type="ECO:0000313" key="7">
    <source>
        <dbReference type="Proteomes" id="UP000186594"/>
    </source>
</evidence>
<dbReference type="InterPro" id="IPR015422">
    <property type="entry name" value="PyrdxlP-dep_Trfase_small"/>
</dbReference>
<dbReference type="InterPro" id="IPR011037">
    <property type="entry name" value="Pyrv_Knase-like_insert_dom_sf"/>
</dbReference>
<keyword evidence="7" id="KW-1185">Reference proteome</keyword>
<dbReference type="Proteomes" id="UP000186594">
    <property type="component" value="Unassembled WGS sequence"/>
</dbReference>
<evidence type="ECO:0000256" key="2">
    <source>
        <dbReference type="ARBA" id="ARBA00022898"/>
    </source>
</evidence>